<dbReference type="Proteomes" id="UP001596105">
    <property type="component" value="Unassembled WGS sequence"/>
</dbReference>
<dbReference type="RefSeq" id="WP_209751241.1">
    <property type="nucleotide sequence ID" value="NZ_JBHSMH010000052.1"/>
</dbReference>
<dbReference type="PROSITE" id="PS50928">
    <property type="entry name" value="ABC_TM1"/>
    <property type="match status" value="1"/>
</dbReference>
<sequence>MNGLKMLRQGRLLPSVAWLAGTLLLWEAVSWYLLRVAEVPLAQSKLPYVHELATTFAKYGDTLLKEGAVTFGNAGLGFLMGAATGALLAVLMSASRWIEQLAFPYAVASQMVPILGLAPILYGIVHDEKVARVLIAGYITFFPVAINMLRGLRSVEPSALELMRSCAAKPWSVYSKLRLPASLPGLFSGLKIAAPLAVTGAILVELMGAQHGIGVLMLRNLYYGPSHAYLFWSTVVAGAALGIVSYLLMSAVERLVSPWQPEFRKRGGDRP</sequence>
<feature type="transmembrane region" description="Helical" evidence="7">
    <location>
        <begin position="71"/>
        <end position="91"/>
    </location>
</feature>
<keyword evidence="5 7" id="KW-1133">Transmembrane helix</keyword>
<accession>A0ABW0LYW4</accession>
<feature type="transmembrane region" description="Helical" evidence="7">
    <location>
        <begin position="103"/>
        <end position="124"/>
    </location>
</feature>
<dbReference type="Pfam" id="PF00528">
    <property type="entry name" value="BPD_transp_1"/>
    <property type="match status" value="1"/>
</dbReference>
<evidence type="ECO:0000259" key="8">
    <source>
        <dbReference type="PROSITE" id="PS50928"/>
    </source>
</evidence>
<organism evidence="9 10">
    <name type="scientific">Cohnella suwonensis</name>
    <dbReference type="NCBI Taxonomy" id="696072"/>
    <lineage>
        <taxon>Bacteria</taxon>
        <taxon>Bacillati</taxon>
        <taxon>Bacillota</taxon>
        <taxon>Bacilli</taxon>
        <taxon>Bacillales</taxon>
        <taxon>Paenibacillaceae</taxon>
        <taxon>Cohnella</taxon>
    </lineage>
</organism>
<dbReference type="EMBL" id="JBHSMH010000052">
    <property type="protein sequence ID" value="MFC5470112.1"/>
    <property type="molecule type" value="Genomic_DNA"/>
</dbReference>
<dbReference type="CDD" id="cd06261">
    <property type="entry name" value="TM_PBP2"/>
    <property type="match status" value="1"/>
</dbReference>
<evidence type="ECO:0000256" key="1">
    <source>
        <dbReference type="ARBA" id="ARBA00004651"/>
    </source>
</evidence>
<keyword evidence="4 7" id="KW-0812">Transmembrane</keyword>
<evidence type="ECO:0000256" key="3">
    <source>
        <dbReference type="ARBA" id="ARBA00022475"/>
    </source>
</evidence>
<name>A0ABW0LYW4_9BACL</name>
<dbReference type="InterPro" id="IPR035906">
    <property type="entry name" value="MetI-like_sf"/>
</dbReference>
<comment type="similarity">
    <text evidence="7">Belongs to the binding-protein-dependent transport system permease family.</text>
</comment>
<feature type="transmembrane region" description="Helical" evidence="7">
    <location>
        <begin position="186"/>
        <end position="209"/>
    </location>
</feature>
<evidence type="ECO:0000256" key="4">
    <source>
        <dbReference type="ARBA" id="ARBA00022692"/>
    </source>
</evidence>
<keyword evidence="2 7" id="KW-0813">Transport</keyword>
<gene>
    <name evidence="9" type="ORF">ACFPPD_15495</name>
</gene>
<keyword evidence="10" id="KW-1185">Reference proteome</keyword>
<evidence type="ECO:0000256" key="2">
    <source>
        <dbReference type="ARBA" id="ARBA00022448"/>
    </source>
</evidence>
<reference evidence="10" key="1">
    <citation type="journal article" date="2019" name="Int. J. Syst. Evol. Microbiol.">
        <title>The Global Catalogue of Microorganisms (GCM) 10K type strain sequencing project: providing services to taxonomists for standard genome sequencing and annotation.</title>
        <authorList>
            <consortium name="The Broad Institute Genomics Platform"/>
            <consortium name="The Broad Institute Genome Sequencing Center for Infectious Disease"/>
            <person name="Wu L."/>
            <person name="Ma J."/>
        </authorList>
    </citation>
    <scope>NUCLEOTIDE SEQUENCE [LARGE SCALE GENOMIC DNA]</scope>
    <source>
        <strain evidence="10">CCUG 57113</strain>
    </source>
</reference>
<feature type="transmembrane region" description="Helical" evidence="7">
    <location>
        <begin position="12"/>
        <end position="34"/>
    </location>
</feature>
<protein>
    <submittedName>
        <fullName evidence="9">ABC transporter permease</fullName>
    </submittedName>
</protein>
<keyword evidence="6 7" id="KW-0472">Membrane</keyword>
<evidence type="ECO:0000256" key="5">
    <source>
        <dbReference type="ARBA" id="ARBA00022989"/>
    </source>
</evidence>
<dbReference type="PANTHER" id="PTHR30151">
    <property type="entry name" value="ALKANE SULFONATE ABC TRANSPORTER-RELATED, MEMBRANE SUBUNIT"/>
    <property type="match status" value="1"/>
</dbReference>
<comment type="subcellular location">
    <subcellularLocation>
        <location evidence="1 7">Cell membrane</location>
        <topology evidence="1 7">Multi-pass membrane protein</topology>
    </subcellularLocation>
</comment>
<dbReference type="InterPro" id="IPR000515">
    <property type="entry name" value="MetI-like"/>
</dbReference>
<dbReference type="PANTHER" id="PTHR30151:SF41">
    <property type="entry name" value="ABC TRANSPORTER PERMEASE PROTEIN"/>
    <property type="match status" value="1"/>
</dbReference>
<feature type="transmembrane region" description="Helical" evidence="7">
    <location>
        <begin position="130"/>
        <end position="149"/>
    </location>
</feature>
<evidence type="ECO:0000256" key="7">
    <source>
        <dbReference type="RuleBase" id="RU363032"/>
    </source>
</evidence>
<evidence type="ECO:0000313" key="10">
    <source>
        <dbReference type="Proteomes" id="UP001596105"/>
    </source>
</evidence>
<evidence type="ECO:0000256" key="6">
    <source>
        <dbReference type="ARBA" id="ARBA00023136"/>
    </source>
</evidence>
<feature type="transmembrane region" description="Helical" evidence="7">
    <location>
        <begin position="229"/>
        <end position="249"/>
    </location>
</feature>
<dbReference type="Gene3D" id="1.10.3720.10">
    <property type="entry name" value="MetI-like"/>
    <property type="match status" value="1"/>
</dbReference>
<dbReference type="SUPFAM" id="SSF161098">
    <property type="entry name" value="MetI-like"/>
    <property type="match status" value="1"/>
</dbReference>
<feature type="domain" description="ABC transmembrane type-1" evidence="8">
    <location>
        <begin position="67"/>
        <end position="253"/>
    </location>
</feature>
<comment type="caution">
    <text evidence="9">The sequence shown here is derived from an EMBL/GenBank/DDBJ whole genome shotgun (WGS) entry which is preliminary data.</text>
</comment>
<keyword evidence="3" id="KW-1003">Cell membrane</keyword>
<evidence type="ECO:0000313" key="9">
    <source>
        <dbReference type="EMBL" id="MFC5470112.1"/>
    </source>
</evidence>
<proteinExistence type="inferred from homology"/>